<sequence length="270" mass="27997">MKSGLAICLVLVGCAPAVPVRPAVKPMRVVSLDYCADQYVLKLLPAARIAAVSPDARAEFSYMRGAAAGVPQVRASAEDVLLLRPDMVVRSYGGGPNVAPLLARAGVPVLQLGYAEDLAGVKRVLIEAADGLGEHAAGAAMAAEIDARVAKLAKASAARSALYVTPGGVTTGPGSLVDAMMRAAGLRNFQTQAGWAPLPLERLAYAKPDVVAAAFFDTRWNRADPWSATAHPVARAAFRGRPTAALPGAWTACGGWFVLDAVEAMAKVAR</sequence>
<name>A0ABY4TWC3_9SPHN</name>
<evidence type="ECO:0000259" key="1">
    <source>
        <dbReference type="PROSITE" id="PS50983"/>
    </source>
</evidence>
<dbReference type="PROSITE" id="PS50983">
    <property type="entry name" value="FE_B12_PBP"/>
    <property type="match status" value="1"/>
</dbReference>
<dbReference type="Pfam" id="PF01497">
    <property type="entry name" value="Peripla_BP_2"/>
    <property type="match status" value="1"/>
</dbReference>
<dbReference type="InterPro" id="IPR002491">
    <property type="entry name" value="ABC_transptr_periplasmic_BD"/>
</dbReference>
<dbReference type="Gene3D" id="3.40.50.1980">
    <property type="entry name" value="Nitrogenase molybdenum iron protein domain"/>
    <property type="match status" value="2"/>
</dbReference>
<gene>
    <name evidence="2" type="ORF">M9980_05645</name>
</gene>
<dbReference type="Proteomes" id="UP001055580">
    <property type="component" value="Chromosome"/>
</dbReference>
<protein>
    <submittedName>
        <fullName evidence="2">ABC transporter substrate-binding protein</fullName>
    </submittedName>
</protein>
<dbReference type="SUPFAM" id="SSF53807">
    <property type="entry name" value="Helical backbone' metal receptor"/>
    <property type="match status" value="1"/>
</dbReference>
<proteinExistence type="predicted"/>
<keyword evidence="3" id="KW-1185">Reference proteome</keyword>
<dbReference type="EMBL" id="CP098401">
    <property type="protein sequence ID" value="URW76691.1"/>
    <property type="molecule type" value="Genomic_DNA"/>
</dbReference>
<evidence type="ECO:0000313" key="3">
    <source>
        <dbReference type="Proteomes" id="UP001055580"/>
    </source>
</evidence>
<organism evidence="2 3">
    <name type="scientific">Sphingomonas donggukensis</name>
    <dbReference type="NCBI Taxonomy" id="2949093"/>
    <lineage>
        <taxon>Bacteria</taxon>
        <taxon>Pseudomonadati</taxon>
        <taxon>Pseudomonadota</taxon>
        <taxon>Alphaproteobacteria</taxon>
        <taxon>Sphingomonadales</taxon>
        <taxon>Sphingomonadaceae</taxon>
        <taxon>Sphingomonas</taxon>
    </lineage>
</organism>
<dbReference type="PANTHER" id="PTHR30535:SF34">
    <property type="entry name" value="MOLYBDATE-BINDING PROTEIN MOLA"/>
    <property type="match status" value="1"/>
</dbReference>
<reference evidence="2" key="1">
    <citation type="submission" date="2022-05" db="EMBL/GenBank/DDBJ databases">
        <title>Sphingomonas sp. strain RMG20 Genome sequencing and assembly.</title>
        <authorList>
            <person name="Kim I."/>
        </authorList>
    </citation>
    <scope>NUCLEOTIDE SEQUENCE</scope>
    <source>
        <strain evidence="2">RMG20</strain>
    </source>
</reference>
<evidence type="ECO:0000313" key="2">
    <source>
        <dbReference type="EMBL" id="URW76691.1"/>
    </source>
</evidence>
<accession>A0ABY4TWC3</accession>
<dbReference type="InterPro" id="IPR050902">
    <property type="entry name" value="ABC_Transporter_SBP"/>
</dbReference>
<dbReference type="RefSeq" id="WP_250754324.1">
    <property type="nucleotide sequence ID" value="NZ_CP098401.1"/>
</dbReference>
<dbReference type="PANTHER" id="PTHR30535">
    <property type="entry name" value="VITAMIN B12-BINDING PROTEIN"/>
    <property type="match status" value="1"/>
</dbReference>
<feature type="domain" description="Fe/B12 periplasmic-binding" evidence="1">
    <location>
        <begin position="28"/>
        <end position="270"/>
    </location>
</feature>